<dbReference type="PANTHER" id="PTHR30622">
    <property type="entry name" value="UNDECAPRENYL-DIPHOSPHATASE"/>
    <property type="match status" value="1"/>
</dbReference>
<dbReference type="GO" id="GO:0009252">
    <property type="term" value="P:peptidoglycan biosynthetic process"/>
    <property type="evidence" value="ECO:0007669"/>
    <property type="project" value="UniProtKB-KW"/>
</dbReference>
<comment type="function">
    <text evidence="14">Catalyzes the dephosphorylation of undecaprenyl diphosphate (UPP). Confers resistance to bacitracin.</text>
</comment>
<evidence type="ECO:0000256" key="6">
    <source>
        <dbReference type="ARBA" id="ARBA00022692"/>
    </source>
</evidence>
<feature type="transmembrane region" description="Helical" evidence="14">
    <location>
        <begin position="73"/>
        <end position="91"/>
    </location>
</feature>
<dbReference type="EMBL" id="MFRE01000006">
    <property type="protein sequence ID" value="OGH94623.1"/>
    <property type="molecule type" value="Genomic_DNA"/>
</dbReference>
<evidence type="ECO:0000256" key="8">
    <source>
        <dbReference type="ARBA" id="ARBA00022989"/>
    </source>
</evidence>
<dbReference type="InterPro" id="IPR003824">
    <property type="entry name" value="UppP"/>
</dbReference>
<evidence type="ECO:0000256" key="13">
    <source>
        <dbReference type="ARBA" id="ARBA00047594"/>
    </source>
</evidence>
<proteinExistence type="inferred from homology"/>
<dbReference type="GO" id="GO:0050380">
    <property type="term" value="F:undecaprenyl-diphosphatase activity"/>
    <property type="evidence" value="ECO:0007669"/>
    <property type="project" value="UniProtKB-UniRule"/>
</dbReference>
<comment type="miscellaneous">
    <text evidence="14">Bacitracin is thought to be involved in the inhibition of peptidoglycan synthesis by sequestering undecaprenyl diphosphate, thereby reducing the pool of lipid carrier available.</text>
</comment>
<dbReference type="Proteomes" id="UP000178254">
    <property type="component" value="Unassembled WGS sequence"/>
</dbReference>
<keyword evidence="6 14" id="KW-0812">Transmembrane</keyword>
<dbReference type="HAMAP" id="MF_01006">
    <property type="entry name" value="Undec_diphosphatase"/>
    <property type="match status" value="1"/>
</dbReference>
<keyword evidence="14" id="KW-0133">Cell shape</keyword>
<name>A0A1F6PF66_9BACT</name>
<dbReference type="GO" id="GO:0046677">
    <property type="term" value="P:response to antibiotic"/>
    <property type="evidence" value="ECO:0007669"/>
    <property type="project" value="UniProtKB-UniRule"/>
</dbReference>
<gene>
    <name evidence="14" type="primary">uppP</name>
    <name evidence="15" type="ORF">A2538_04285</name>
</gene>
<evidence type="ECO:0000313" key="16">
    <source>
        <dbReference type="Proteomes" id="UP000178254"/>
    </source>
</evidence>
<keyword evidence="10 14" id="KW-0046">Antibiotic resistance</keyword>
<keyword evidence="14" id="KW-0961">Cell wall biogenesis/degradation</keyword>
<keyword evidence="7 14" id="KW-0378">Hydrolase</keyword>
<feature type="transmembrane region" description="Helical" evidence="14">
    <location>
        <begin position="97"/>
        <end position="116"/>
    </location>
</feature>
<keyword evidence="14" id="KW-0573">Peptidoglycan synthesis</keyword>
<evidence type="ECO:0000256" key="5">
    <source>
        <dbReference type="ARBA" id="ARBA00022475"/>
    </source>
</evidence>
<dbReference type="PANTHER" id="PTHR30622:SF3">
    <property type="entry name" value="UNDECAPRENYL-DIPHOSPHATASE"/>
    <property type="match status" value="1"/>
</dbReference>
<keyword evidence="5 14" id="KW-1003">Cell membrane</keyword>
<dbReference type="STRING" id="1798709.A2538_04285"/>
<comment type="subcellular location">
    <subcellularLocation>
        <location evidence="1 14">Cell membrane</location>
        <topology evidence="1 14">Multi-pass membrane protein</topology>
    </subcellularLocation>
</comment>
<evidence type="ECO:0000256" key="14">
    <source>
        <dbReference type="HAMAP-Rule" id="MF_01006"/>
    </source>
</evidence>
<evidence type="ECO:0000256" key="11">
    <source>
        <dbReference type="ARBA" id="ARBA00032707"/>
    </source>
</evidence>
<evidence type="ECO:0000256" key="2">
    <source>
        <dbReference type="ARBA" id="ARBA00010621"/>
    </source>
</evidence>
<evidence type="ECO:0000256" key="4">
    <source>
        <dbReference type="ARBA" id="ARBA00021581"/>
    </source>
</evidence>
<organism evidence="15 16">
    <name type="scientific">Candidatus Magasanikbacteria bacterium RIFOXYD2_FULL_41_14</name>
    <dbReference type="NCBI Taxonomy" id="1798709"/>
    <lineage>
        <taxon>Bacteria</taxon>
        <taxon>Candidatus Magasanikiibacteriota</taxon>
    </lineage>
</organism>
<feature type="transmembrane region" description="Helical" evidence="14">
    <location>
        <begin position="188"/>
        <end position="209"/>
    </location>
</feature>
<comment type="similarity">
    <text evidence="2 14">Belongs to the UppP family.</text>
</comment>
<comment type="caution">
    <text evidence="15">The sequence shown here is derived from an EMBL/GenBank/DDBJ whole genome shotgun (WGS) entry which is preliminary data.</text>
</comment>
<evidence type="ECO:0000256" key="3">
    <source>
        <dbReference type="ARBA" id="ARBA00012374"/>
    </source>
</evidence>
<dbReference type="Pfam" id="PF02673">
    <property type="entry name" value="BacA"/>
    <property type="match status" value="1"/>
</dbReference>
<reference evidence="15 16" key="1">
    <citation type="journal article" date="2016" name="Nat. Commun.">
        <title>Thousands of microbial genomes shed light on interconnected biogeochemical processes in an aquifer system.</title>
        <authorList>
            <person name="Anantharaman K."/>
            <person name="Brown C.T."/>
            <person name="Hug L.A."/>
            <person name="Sharon I."/>
            <person name="Castelle C.J."/>
            <person name="Probst A.J."/>
            <person name="Thomas B.C."/>
            <person name="Singh A."/>
            <person name="Wilkins M.J."/>
            <person name="Karaoz U."/>
            <person name="Brodie E.L."/>
            <person name="Williams K.H."/>
            <person name="Hubbard S.S."/>
            <person name="Banfield J.F."/>
        </authorList>
    </citation>
    <scope>NUCLEOTIDE SEQUENCE [LARGE SCALE GENOMIC DNA]</scope>
</reference>
<evidence type="ECO:0000313" key="15">
    <source>
        <dbReference type="EMBL" id="OGH94623.1"/>
    </source>
</evidence>
<dbReference type="GO" id="GO:0008360">
    <property type="term" value="P:regulation of cell shape"/>
    <property type="evidence" value="ECO:0007669"/>
    <property type="project" value="UniProtKB-KW"/>
</dbReference>
<feature type="transmembrane region" description="Helical" evidence="14">
    <location>
        <begin position="255"/>
        <end position="271"/>
    </location>
</feature>
<feature type="transmembrane region" description="Helical" evidence="14">
    <location>
        <begin position="45"/>
        <end position="61"/>
    </location>
</feature>
<dbReference type="GO" id="GO:0005886">
    <property type="term" value="C:plasma membrane"/>
    <property type="evidence" value="ECO:0007669"/>
    <property type="project" value="UniProtKB-SubCell"/>
</dbReference>
<keyword evidence="9 14" id="KW-0472">Membrane</keyword>
<evidence type="ECO:0000256" key="1">
    <source>
        <dbReference type="ARBA" id="ARBA00004651"/>
    </source>
</evidence>
<accession>A0A1F6PF66</accession>
<sequence length="272" mass="29851">MLYALILGIVEGITEFLPISSTGHLILAQGILGLPPTEFWKSFEIAIQSGAILAVVVLYWKKIWDVKNVWPKLLVAFLPTAVIGLALYKIVKHYLLGNNLVVLGALFVGGVVIILFEKWYVKEYTNVENQALRDSSAAVGMTTNDFANITYRQAIYIGLFQSIAVIPGISRSAATIIGGLALGLSRPLIIEFSFLLAVPTMAAATGLDLLKSGFNFSGSEWGIMAVGFITAFLTALVAIKWLLRYITKHNFSVFGWYRVGLALAMILWIMFL</sequence>
<evidence type="ECO:0000256" key="9">
    <source>
        <dbReference type="ARBA" id="ARBA00023136"/>
    </source>
</evidence>
<evidence type="ECO:0000256" key="12">
    <source>
        <dbReference type="ARBA" id="ARBA00032932"/>
    </source>
</evidence>
<protein>
    <recommendedName>
        <fullName evidence="4 14">Undecaprenyl-diphosphatase</fullName>
        <ecNumber evidence="3 14">3.6.1.27</ecNumber>
    </recommendedName>
    <alternativeName>
        <fullName evidence="12 14">Bacitracin resistance protein</fullName>
    </alternativeName>
    <alternativeName>
        <fullName evidence="11 14">Undecaprenyl pyrophosphate phosphatase</fullName>
    </alternativeName>
</protein>
<dbReference type="EC" id="3.6.1.27" evidence="3 14"/>
<feature type="transmembrane region" description="Helical" evidence="14">
    <location>
        <begin position="221"/>
        <end position="243"/>
    </location>
</feature>
<keyword evidence="8 14" id="KW-1133">Transmembrane helix</keyword>
<comment type="catalytic activity">
    <reaction evidence="13 14">
        <text>di-trans,octa-cis-undecaprenyl diphosphate + H2O = di-trans,octa-cis-undecaprenyl phosphate + phosphate + H(+)</text>
        <dbReference type="Rhea" id="RHEA:28094"/>
        <dbReference type="ChEBI" id="CHEBI:15377"/>
        <dbReference type="ChEBI" id="CHEBI:15378"/>
        <dbReference type="ChEBI" id="CHEBI:43474"/>
        <dbReference type="ChEBI" id="CHEBI:58405"/>
        <dbReference type="ChEBI" id="CHEBI:60392"/>
        <dbReference type="EC" id="3.6.1.27"/>
    </reaction>
</comment>
<dbReference type="AlphaFoldDB" id="A0A1F6PF66"/>
<dbReference type="GO" id="GO:0071555">
    <property type="term" value="P:cell wall organization"/>
    <property type="evidence" value="ECO:0007669"/>
    <property type="project" value="UniProtKB-KW"/>
</dbReference>
<evidence type="ECO:0000256" key="7">
    <source>
        <dbReference type="ARBA" id="ARBA00022801"/>
    </source>
</evidence>
<evidence type="ECO:0000256" key="10">
    <source>
        <dbReference type="ARBA" id="ARBA00023251"/>
    </source>
</evidence>